<dbReference type="EMBL" id="REGN01003097">
    <property type="protein sequence ID" value="RNA24554.1"/>
    <property type="molecule type" value="Genomic_DNA"/>
</dbReference>
<name>A0A3M7RM27_BRAPC</name>
<comment type="caution">
    <text evidence="1">The sequence shown here is derived from an EMBL/GenBank/DDBJ whole genome shotgun (WGS) entry which is preliminary data.</text>
</comment>
<evidence type="ECO:0000313" key="2">
    <source>
        <dbReference type="Proteomes" id="UP000276133"/>
    </source>
</evidence>
<dbReference type="Proteomes" id="UP000276133">
    <property type="component" value="Unassembled WGS sequence"/>
</dbReference>
<organism evidence="1 2">
    <name type="scientific">Brachionus plicatilis</name>
    <name type="common">Marine rotifer</name>
    <name type="synonym">Brachionus muelleri</name>
    <dbReference type="NCBI Taxonomy" id="10195"/>
    <lineage>
        <taxon>Eukaryota</taxon>
        <taxon>Metazoa</taxon>
        <taxon>Spiralia</taxon>
        <taxon>Gnathifera</taxon>
        <taxon>Rotifera</taxon>
        <taxon>Eurotatoria</taxon>
        <taxon>Monogononta</taxon>
        <taxon>Pseudotrocha</taxon>
        <taxon>Ploima</taxon>
        <taxon>Brachionidae</taxon>
        <taxon>Brachionus</taxon>
    </lineage>
</organism>
<gene>
    <name evidence="1" type="ORF">BpHYR1_030127</name>
</gene>
<keyword evidence="2" id="KW-1185">Reference proteome</keyword>
<protein>
    <submittedName>
        <fullName evidence="1">Uncharacterized protein</fullName>
    </submittedName>
</protein>
<proteinExistence type="predicted"/>
<dbReference type="AlphaFoldDB" id="A0A3M7RM27"/>
<accession>A0A3M7RM27</accession>
<reference evidence="1 2" key="1">
    <citation type="journal article" date="2018" name="Sci. Rep.">
        <title>Genomic signatures of local adaptation to the degree of environmental predictability in rotifers.</title>
        <authorList>
            <person name="Franch-Gras L."/>
            <person name="Hahn C."/>
            <person name="Garcia-Roger E.M."/>
            <person name="Carmona M.J."/>
            <person name="Serra M."/>
            <person name="Gomez A."/>
        </authorList>
    </citation>
    <scope>NUCLEOTIDE SEQUENCE [LARGE SCALE GENOMIC DNA]</scope>
    <source>
        <strain evidence="1">HYR1</strain>
    </source>
</reference>
<sequence>MSRIGFRQYLMAIKPLVSLKTKNLQYVKETALITTRKREFKSEKRKINLELFALKQTGDLDIILSIFQELVNESGIAQEGLILIFLMHQSLSEH</sequence>
<evidence type="ECO:0000313" key="1">
    <source>
        <dbReference type="EMBL" id="RNA24554.1"/>
    </source>
</evidence>